<feature type="transmembrane region" description="Helical" evidence="1">
    <location>
        <begin position="7"/>
        <end position="32"/>
    </location>
</feature>
<dbReference type="InterPro" id="IPR012902">
    <property type="entry name" value="N_methyl_site"/>
</dbReference>
<dbReference type="Proteomes" id="UP000809910">
    <property type="component" value="Unassembled WGS sequence"/>
</dbReference>
<evidence type="ECO:0000313" key="2">
    <source>
        <dbReference type="EMBL" id="MBL7526680.1"/>
    </source>
</evidence>
<keyword evidence="1" id="KW-0472">Membrane</keyword>
<keyword evidence="3" id="KW-1185">Reference proteome</keyword>
<dbReference type="NCBIfam" id="TIGR02532">
    <property type="entry name" value="IV_pilin_GFxxxE"/>
    <property type="match status" value="1"/>
</dbReference>
<dbReference type="EMBL" id="JADWVN010000016">
    <property type="protein sequence ID" value="MBL7526680.1"/>
    <property type="molecule type" value="Genomic_DNA"/>
</dbReference>
<dbReference type="Gene3D" id="3.30.700.10">
    <property type="entry name" value="Glycoprotein, Type 4 Pilin"/>
    <property type="match status" value="1"/>
</dbReference>
<dbReference type="InterPro" id="IPR045584">
    <property type="entry name" value="Pilin-like"/>
</dbReference>
<dbReference type="PROSITE" id="PS00409">
    <property type="entry name" value="PROKAR_NTER_METHYL"/>
    <property type="match status" value="1"/>
</dbReference>
<protein>
    <submittedName>
        <fullName evidence="2">Prepilin-type N-terminal cleavage/methylation domain-containing protein</fullName>
    </submittedName>
</protein>
<reference evidence="2 3" key="1">
    <citation type="submission" date="2020-12" db="EMBL/GenBank/DDBJ databases">
        <title>WGS of Legionella: environmental sample.</title>
        <authorList>
            <person name="Cristino S."/>
            <person name="Girolamini L."/>
            <person name="Salaris S."/>
            <person name="Pascale M.R."/>
            <person name="Mazzotta M."/>
            <person name="Orsini M."/>
            <person name="Grottola A."/>
        </authorList>
    </citation>
    <scope>NUCLEOTIDE SEQUENCE [LARGE SCALE GENOMIC DNA]</scope>
    <source>
        <strain evidence="2 3">30cs62</strain>
    </source>
</reference>
<dbReference type="SUPFAM" id="SSF54523">
    <property type="entry name" value="Pili subunits"/>
    <property type="match status" value="1"/>
</dbReference>
<accession>A0ABS1WBN1</accession>
<comment type="caution">
    <text evidence="2">The sequence shown here is derived from an EMBL/GenBank/DDBJ whole genome shotgun (WGS) entry which is preliminary data.</text>
</comment>
<keyword evidence="1" id="KW-0812">Transmembrane</keyword>
<organism evidence="2 3">
    <name type="scientific">Legionella bononiensis</name>
    <dbReference type="NCBI Taxonomy" id="2793102"/>
    <lineage>
        <taxon>Bacteria</taxon>
        <taxon>Pseudomonadati</taxon>
        <taxon>Pseudomonadota</taxon>
        <taxon>Gammaproteobacteria</taxon>
        <taxon>Legionellales</taxon>
        <taxon>Legionellaceae</taxon>
        <taxon>Legionella</taxon>
    </lineage>
</organism>
<keyword evidence="1" id="KW-1133">Transmembrane helix</keyword>
<evidence type="ECO:0000313" key="3">
    <source>
        <dbReference type="Proteomes" id="UP000809910"/>
    </source>
</evidence>
<sequence>MMNLNKGFTLIELVMVIVILGILSVVAVPLYIDLKSDAAQAAVNGVAGGLSSAMSVNFAARTANSAKGIAVTNCNTWGVLAGGMPTNGGLYAITPAPIAAGATATCTLTFTPTGGTAVTATFSGMGIN</sequence>
<name>A0ABS1WBN1_9GAMM</name>
<dbReference type="Pfam" id="PF07963">
    <property type="entry name" value="N_methyl"/>
    <property type="match status" value="1"/>
</dbReference>
<evidence type="ECO:0000256" key="1">
    <source>
        <dbReference type="SAM" id="Phobius"/>
    </source>
</evidence>
<proteinExistence type="predicted"/>
<gene>
    <name evidence="2" type="ORF">I5282_08865</name>
</gene>